<dbReference type="Proteomes" id="UP000002640">
    <property type="component" value="Unassembled WGS sequence"/>
</dbReference>
<evidence type="ECO:0000313" key="2">
    <source>
        <dbReference type="EMBL" id="EGZ29000.1"/>
    </source>
</evidence>
<gene>
    <name evidence="2" type="ORF">PHYSODRAFT_309620</name>
</gene>
<organism evidence="2 3">
    <name type="scientific">Phytophthora sojae (strain P6497)</name>
    <name type="common">Soybean stem and root rot agent</name>
    <name type="synonym">Phytophthora megasperma f. sp. glycines</name>
    <dbReference type="NCBI Taxonomy" id="1094619"/>
    <lineage>
        <taxon>Eukaryota</taxon>
        <taxon>Sar</taxon>
        <taxon>Stramenopiles</taxon>
        <taxon>Oomycota</taxon>
        <taxon>Peronosporomycetes</taxon>
        <taxon>Peronosporales</taxon>
        <taxon>Peronosporaceae</taxon>
        <taxon>Phytophthora</taxon>
    </lineage>
</organism>
<dbReference type="Pfam" id="PF13650">
    <property type="entry name" value="Asp_protease_2"/>
    <property type="match status" value="1"/>
</dbReference>
<dbReference type="AlphaFoldDB" id="G4YDY2"/>
<dbReference type="CDD" id="cd00303">
    <property type="entry name" value="retropepsin_like"/>
    <property type="match status" value="1"/>
</dbReference>
<reference evidence="2 3" key="1">
    <citation type="journal article" date="2006" name="Science">
        <title>Phytophthora genome sequences uncover evolutionary origins and mechanisms of pathogenesis.</title>
        <authorList>
            <person name="Tyler B.M."/>
            <person name="Tripathy S."/>
            <person name="Zhang X."/>
            <person name="Dehal P."/>
            <person name="Jiang R.H."/>
            <person name="Aerts A."/>
            <person name="Arredondo F.D."/>
            <person name="Baxter L."/>
            <person name="Bensasson D."/>
            <person name="Beynon J.L."/>
            <person name="Chapman J."/>
            <person name="Damasceno C.M."/>
            <person name="Dorrance A.E."/>
            <person name="Dou D."/>
            <person name="Dickerman A.W."/>
            <person name="Dubchak I.L."/>
            <person name="Garbelotto M."/>
            <person name="Gijzen M."/>
            <person name="Gordon S.G."/>
            <person name="Govers F."/>
            <person name="Grunwald N.J."/>
            <person name="Huang W."/>
            <person name="Ivors K.L."/>
            <person name="Jones R.W."/>
            <person name="Kamoun S."/>
            <person name="Krampis K."/>
            <person name="Lamour K.H."/>
            <person name="Lee M.K."/>
            <person name="McDonald W.H."/>
            <person name="Medina M."/>
            <person name="Meijer H.J."/>
            <person name="Nordberg E.K."/>
            <person name="Maclean D.J."/>
            <person name="Ospina-Giraldo M.D."/>
            <person name="Morris P.F."/>
            <person name="Phuntumart V."/>
            <person name="Putnam N.H."/>
            <person name="Rash S."/>
            <person name="Rose J.K."/>
            <person name="Sakihama Y."/>
            <person name="Salamov A.A."/>
            <person name="Savidor A."/>
            <person name="Scheuring C.F."/>
            <person name="Smith B.M."/>
            <person name="Sobral B.W."/>
            <person name="Terry A."/>
            <person name="Torto-Alalibo T.A."/>
            <person name="Win J."/>
            <person name="Xu Z."/>
            <person name="Zhang H."/>
            <person name="Grigoriev I.V."/>
            <person name="Rokhsar D.S."/>
            <person name="Boore J.L."/>
        </authorList>
    </citation>
    <scope>NUCLEOTIDE SEQUENCE [LARGE SCALE GENOMIC DNA]</scope>
    <source>
        <strain evidence="2 3">P6497</strain>
    </source>
</reference>
<dbReference type="InParanoid" id="G4YDY2"/>
<feature type="compositionally biased region" description="Polar residues" evidence="1">
    <location>
        <begin position="105"/>
        <end position="119"/>
    </location>
</feature>
<dbReference type="InterPro" id="IPR021109">
    <property type="entry name" value="Peptidase_aspartic_dom_sf"/>
</dbReference>
<protein>
    <submittedName>
        <fullName evidence="2">Uncharacterized protein</fullName>
    </submittedName>
</protein>
<evidence type="ECO:0000313" key="3">
    <source>
        <dbReference type="Proteomes" id="UP000002640"/>
    </source>
</evidence>
<name>G4YDY2_PHYSP</name>
<dbReference type="EMBL" id="JH159151">
    <property type="protein sequence ID" value="EGZ29000.1"/>
    <property type="molecule type" value="Genomic_DNA"/>
</dbReference>
<dbReference type="GeneID" id="20643169"/>
<evidence type="ECO:0000256" key="1">
    <source>
        <dbReference type="SAM" id="MobiDB-lite"/>
    </source>
</evidence>
<dbReference type="Gene3D" id="2.40.70.10">
    <property type="entry name" value="Acid Proteases"/>
    <property type="match status" value="1"/>
</dbReference>
<dbReference type="KEGG" id="psoj:PHYSODRAFT_309620"/>
<proteinExistence type="predicted"/>
<accession>G4YDY2</accession>
<feature type="region of interest" description="Disordered" evidence="1">
    <location>
        <begin position="79"/>
        <end position="131"/>
    </location>
</feature>
<dbReference type="RefSeq" id="XP_009516275.1">
    <property type="nucleotide sequence ID" value="XM_009517980.1"/>
</dbReference>
<sequence>MASNNPQYEADGDAVMQSVNQPVFEFIKAPLLEDWSHDGLRHCKYECREAKKNDFMLFNIIKDKTRAQHKYHLLSMEQKPKSVPNGKAGHADTRNEPCNSELRINATQRSSGKTPTVVPSQRKESPPPKTGCWHCQGSHWLGDCPSATAEDKARAVEEMKEVKDRARVKVVRTAPQPGEVMVNELVVLPYCADSGSDSTVIPRAVVGELIALGSGVEVEPLPTPIEADVAEGSPVTCFDSVVLDIVLQTAAGAVKLREVKCLVMEGSETDFLLGNDTLVSLGIDVNHQLEQLAEGAVPEDVDPFEVDIFKFKVKIALEERKQR</sequence>
<keyword evidence="3" id="KW-1185">Reference proteome</keyword>